<dbReference type="Pfam" id="PF07971">
    <property type="entry name" value="Glyco_hydro_92"/>
    <property type="match status" value="1"/>
</dbReference>
<comment type="cofactor">
    <cofactor evidence="1">
        <name>Ca(2+)</name>
        <dbReference type="ChEBI" id="CHEBI:29108"/>
    </cofactor>
</comment>
<feature type="signal peptide" evidence="4">
    <location>
        <begin position="1"/>
        <end position="21"/>
    </location>
</feature>
<dbReference type="GO" id="GO:0030246">
    <property type="term" value="F:carbohydrate binding"/>
    <property type="evidence" value="ECO:0007669"/>
    <property type="project" value="InterPro"/>
</dbReference>
<dbReference type="InterPro" id="IPR012939">
    <property type="entry name" value="Glyco_hydro_92"/>
</dbReference>
<keyword evidence="3" id="KW-0106">Calcium</keyword>
<proteinExistence type="predicted"/>
<dbReference type="FunFam" id="3.30.2080.10:FF:000001">
    <property type="entry name" value="Alpha-1,2-mannosidase subfamily"/>
    <property type="match status" value="1"/>
</dbReference>
<dbReference type="GO" id="GO:0000224">
    <property type="term" value="F:peptide-N4-(N-acetyl-beta-glucosaminyl)asparagine amidase activity"/>
    <property type="evidence" value="ECO:0007669"/>
    <property type="project" value="TreeGrafter"/>
</dbReference>
<evidence type="ECO:0000256" key="2">
    <source>
        <dbReference type="ARBA" id="ARBA00011245"/>
    </source>
</evidence>
<keyword evidence="4" id="KW-0732">Signal</keyword>
<dbReference type="GO" id="GO:0005829">
    <property type="term" value="C:cytosol"/>
    <property type="evidence" value="ECO:0007669"/>
    <property type="project" value="TreeGrafter"/>
</dbReference>
<dbReference type="PANTHER" id="PTHR12143:SF39">
    <property type="entry name" value="SECRETED PROTEIN"/>
    <property type="match status" value="1"/>
</dbReference>
<evidence type="ECO:0000259" key="6">
    <source>
        <dbReference type="Pfam" id="PF17678"/>
    </source>
</evidence>
<dbReference type="PANTHER" id="PTHR12143">
    <property type="entry name" value="PEPTIDE N-GLYCANASE PNGASE -RELATED"/>
    <property type="match status" value="1"/>
</dbReference>
<evidence type="ECO:0000256" key="1">
    <source>
        <dbReference type="ARBA" id="ARBA00001913"/>
    </source>
</evidence>
<feature type="domain" description="Glycosyl hydrolase family 92" evidence="5">
    <location>
        <begin position="284"/>
        <end position="744"/>
    </location>
</feature>
<name>A0A521CSK9_9SPHI</name>
<dbReference type="NCBIfam" id="TIGR01180">
    <property type="entry name" value="aman2_put"/>
    <property type="match status" value="1"/>
</dbReference>
<reference evidence="7 8" key="1">
    <citation type="submission" date="2017-05" db="EMBL/GenBank/DDBJ databases">
        <authorList>
            <person name="Varghese N."/>
            <person name="Submissions S."/>
        </authorList>
    </citation>
    <scope>NUCLEOTIDE SEQUENCE [LARGE SCALE GENOMIC DNA]</scope>
    <source>
        <strain evidence="7 8">DSM 19036</strain>
    </source>
</reference>
<dbReference type="InterPro" id="IPR041371">
    <property type="entry name" value="GH92_N"/>
</dbReference>
<dbReference type="InterPro" id="IPR014718">
    <property type="entry name" value="GH-type_carb-bd"/>
</dbReference>
<feature type="domain" description="Glycosyl hydrolase family 92 N-terminal" evidence="6">
    <location>
        <begin position="38"/>
        <end position="278"/>
    </location>
</feature>
<evidence type="ECO:0000259" key="5">
    <source>
        <dbReference type="Pfam" id="PF07971"/>
    </source>
</evidence>
<organism evidence="7 8">
    <name type="scientific">Pedobacter westerhofensis</name>
    <dbReference type="NCBI Taxonomy" id="425512"/>
    <lineage>
        <taxon>Bacteria</taxon>
        <taxon>Pseudomonadati</taxon>
        <taxon>Bacteroidota</taxon>
        <taxon>Sphingobacteriia</taxon>
        <taxon>Sphingobacteriales</taxon>
        <taxon>Sphingobacteriaceae</taxon>
        <taxon>Pedobacter</taxon>
    </lineage>
</organism>
<feature type="chain" id="PRO_5022027960" evidence="4">
    <location>
        <begin position="22"/>
        <end position="759"/>
    </location>
</feature>
<dbReference type="RefSeq" id="WP_142527864.1">
    <property type="nucleotide sequence ID" value="NZ_CBCSJO010000001.1"/>
</dbReference>
<keyword evidence="8" id="KW-1185">Reference proteome</keyword>
<sequence>MIRTKITTLLAAVTLIGTVNAGGVYAQAPQKTVPLTQYVNPFIGSVGHGHVFVGANVPTGAVQLGPSQIMQDWDEFNGWDWCSGYNYISKEILGFSHTHLSGTGIGDLNDVLVVPANGEVQLTPAKFNNMESGYGSFFSKDSEVAKPGYYSAYLDKYKVKAELTATTRVGFHHYHYDKTDNAHLLVDLDFTMLWDKTVSSSLTQVNDSTFVGYRYSTGWSKDQRVFFALVLSVPVTKVQLYNGLDPVTGKVVTGVGTKAALFFDAVKNPDIKVKVGISPVSTDNALANIKAEAPNWNFEAVKEAADLSWNKALNKIVFEADQSTKTVFYTALYHTYFAPSTFNDHNGDYRGTDKKVYTNQKFTNYTTFSLWDTYRALNPLMTIIEPAKVKDMVHSLLAIYEQQGKLPLWPLQGSETFCMVGYPAIPVITDAYMKGLLYPADVELAYKAIRTTAMMPEMGIEYVKKPGYIPSDSMKESVAWAMEYAIADWGISKMAEKLGRKDDAAYFGKRAKLYEQYYNADEGHFVGKLANGKWNLPFDPIDAKPGKSDYTEGNGWQYTWLVPQDPYGLIKLNGGEKAFVAKLDHFFTMSSKMKNAPNDVTGLIGQYAHGNEPSHHVAYLYNFAGEPWRTAEVVRDVMNKFYTTEKDGICGNEDAGQMSAWYVLSSMGFYSMNPMSGIYIVGSPVMNKATISLGSKKFVITAENQGRKNIYIQSITMNGKPYTKSFIKHSDLIKGGTMNFVMGNKPSKTFGVNASDRPL</sequence>
<dbReference type="OrthoDB" id="9758101at2"/>
<dbReference type="GO" id="GO:0005975">
    <property type="term" value="P:carbohydrate metabolic process"/>
    <property type="evidence" value="ECO:0007669"/>
    <property type="project" value="InterPro"/>
</dbReference>
<dbReference type="SUPFAM" id="SSF48208">
    <property type="entry name" value="Six-hairpin glycosidases"/>
    <property type="match status" value="1"/>
</dbReference>
<dbReference type="InterPro" id="IPR005887">
    <property type="entry name" value="GH92_a_mannosidase_put"/>
</dbReference>
<evidence type="ECO:0000313" key="8">
    <source>
        <dbReference type="Proteomes" id="UP000320300"/>
    </source>
</evidence>
<evidence type="ECO:0000256" key="3">
    <source>
        <dbReference type="ARBA" id="ARBA00022837"/>
    </source>
</evidence>
<accession>A0A521CSK9</accession>
<protein>
    <submittedName>
        <fullName evidence="7">Alpha-1,2-mannosidase, putative</fullName>
    </submittedName>
</protein>
<evidence type="ECO:0000313" key="7">
    <source>
        <dbReference type="EMBL" id="SMO62406.1"/>
    </source>
</evidence>
<dbReference type="Gene3D" id="1.20.1610.10">
    <property type="entry name" value="alpha-1,2-mannosidases domains"/>
    <property type="match status" value="1"/>
</dbReference>
<dbReference type="EMBL" id="FXTN01000004">
    <property type="protein sequence ID" value="SMO62406.1"/>
    <property type="molecule type" value="Genomic_DNA"/>
</dbReference>
<comment type="subunit">
    <text evidence="2">Monomer.</text>
</comment>
<evidence type="ECO:0000256" key="4">
    <source>
        <dbReference type="SAM" id="SignalP"/>
    </source>
</evidence>
<gene>
    <name evidence="7" type="ORF">SAMN06265348_104158</name>
</gene>
<dbReference type="Pfam" id="PF17678">
    <property type="entry name" value="Glyco_hydro_92N"/>
    <property type="match status" value="1"/>
</dbReference>
<dbReference type="Proteomes" id="UP000320300">
    <property type="component" value="Unassembled WGS sequence"/>
</dbReference>
<dbReference type="InterPro" id="IPR008928">
    <property type="entry name" value="6-hairpin_glycosidase_sf"/>
</dbReference>
<dbReference type="Gene3D" id="1.20.1050.60">
    <property type="entry name" value="alpha-1,2-mannosidase"/>
    <property type="match status" value="1"/>
</dbReference>
<dbReference type="Gene3D" id="3.30.2080.10">
    <property type="entry name" value="GH92 mannosidase domain"/>
    <property type="match status" value="1"/>
</dbReference>
<dbReference type="InterPro" id="IPR050883">
    <property type="entry name" value="PNGase"/>
</dbReference>
<dbReference type="AlphaFoldDB" id="A0A521CSK9"/>
<dbReference type="GO" id="GO:0006516">
    <property type="term" value="P:glycoprotein catabolic process"/>
    <property type="evidence" value="ECO:0007669"/>
    <property type="project" value="TreeGrafter"/>
</dbReference>
<dbReference type="Gene3D" id="2.70.98.10">
    <property type="match status" value="1"/>
</dbReference>